<dbReference type="SUPFAM" id="SSF52540">
    <property type="entry name" value="P-loop containing nucleoside triphosphate hydrolases"/>
    <property type="match status" value="1"/>
</dbReference>
<dbReference type="Pfam" id="PF08433">
    <property type="entry name" value="KTI12"/>
    <property type="match status" value="1"/>
</dbReference>
<dbReference type="InterPro" id="IPR013641">
    <property type="entry name" value="KTI12/PSTK"/>
</dbReference>
<dbReference type="EMBL" id="GDKF01005695">
    <property type="protein sequence ID" value="JAT72927.1"/>
    <property type="molecule type" value="Transcribed_RNA"/>
</dbReference>
<evidence type="ECO:0000256" key="3">
    <source>
        <dbReference type="ARBA" id="ARBA00025768"/>
    </source>
</evidence>
<protein>
    <recommendedName>
        <fullName evidence="5">Protein KTI12-like protein</fullName>
    </recommendedName>
</protein>
<dbReference type="PANTHER" id="PTHR12435">
    <property type="match status" value="1"/>
</dbReference>
<dbReference type="GO" id="GO:0005524">
    <property type="term" value="F:ATP binding"/>
    <property type="evidence" value="ECO:0007669"/>
    <property type="project" value="UniProtKB-KW"/>
</dbReference>
<dbReference type="AlphaFoldDB" id="A0A1D2A168"/>
<gene>
    <name evidence="4" type="ORF">g.19048</name>
</gene>
<accession>A0A1D2A168</accession>
<evidence type="ECO:0000313" key="4">
    <source>
        <dbReference type="EMBL" id="JAT72927.1"/>
    </source>
</evidence>
<comment type="similarity">
    <text evidence="3">Belongs to the KTI12 family.</text>
</comment>
<sequence length="272" mass="29683">MAFIVFSGHPSSGKSLLAARLQKMVQEEGRACLVISEESLGLTRDGCYSDARSEKVARGQLKAEVERCIGRQHVVILDSMNAIKGYRYELYCLARGAAVRYCMVHVDTPIETCRTWNEARPADARYATAVFADLAGRFERPDSRQRWDAPLFTVRPAAAEGEAEVQAQLRAVLVSALDLAQHADREPGSEGRPVPPASRALAPTIATTNARLSSTNLLHEIDRGAHQVMDAISAAQELRPGGAPGTVQFSGEIPSLRMDRPVRRVRGCCQSL</sequence>
<keyword evidence="2" id="KW-0067">ATP-binding</keyword>
<evidence type="ECO:0000256" key="2">
    <source>
        <dbReference type="ARBA" id="ARBA00022840"/>
    </source>
</evidence>
<reference evidence="4" key="1">
    <citation type="submission" date="2015-08" db="EMBL/GenBank/DDBJ databases">
        <authorList>
            <person name="Babu N.S."/>
            <person name="Beckwith C.J."/>
            <person name="Beseler K.G."/>
            <person name="Brison A."/>
            <person name="Carone J.V."/>
            <person name="Caskin T.P."/>
            <person name="Diamond M."/>
            <person name="Durham M.E."/>
            <person name="Foxe J.M."/>
            <person name="Go M."/>
            <person name="Henderson B.A."/>
            <person name="Jones I.B."/>
            <person name="McGettigan J.A."/>
            <person name="Micheletti S.J."/>
            <person name="Nasrallah M.E."/>
            <person name="Ortiz D."/>
            <person name="Piller C.R."/>
            <person name="Privatt S.R."/>
            <person name="Schneider S.L."/>
            <person name="Sharp S."/>
            <person name="Smith T.C."/>
            <person name="Stanton J.D."/>
            <person name="Ullery H.E."/>
            <person name="Wilson R.J."/>
            <person name="Serrano M.G."/>
            <person name="Buck G."/>
            <person name="Lee V."/>
            <person name="Wang Y."/>
            <person name="Carvalho R."/>
            <person name="Voegtly L."/>
            <person name="Shi R."/>
            <person name="Duckworth R."/>
            <person name="Johnson A."/>
            <person name="Loviza R."/>
            <person name="Walstead R."/>
            <person name="Shah Z."/>
            <person name="Kiflezghi M."/>
            <person name="Wade K."/>
            <person name="Ball S.L."/>
            <person name="Bradley K.W."/>
            <person name="Asai D.J."/>
            <person name="Bowman C.A."/>
            <person name="Russell D.A."/>
            <person name="Pope W.H."/>
            <person name="Jacobs-Sera D."/>
            <person name="Hendrix R.W."/>
            <person name="Hatfull G.F."/>
        </authorList>
    </citation>
    <scope>NUCLEOTIDE SEQUENCE</scope>
</reference>
<evidence type="ECO:0008006" key="5">
    <source>
        <dbReference type="Google" id="ProtNLM"/>
    </source>
</evidence>
<dbReference type="Gene3D" id="3.40.50.300">
    <property type="entry name" value="P-loop containing nucleotide triphosphate hydrolases"/>
    <property type="match status" value="1"/>
</dbReference>
<dbReference type="InterPro" id="IPR027417">
    <property type="entry name" value="P-loop_NTPase"/>
</dbReference>
<organism evidence="4">
    <name type="scientific">Auxenochlorella protothecoides</name>
    <name type="common">Green microalga</name>
    <name type="synonym">Chlorella protothecoides</name>
    <dbReference type="NCBI Taxonomy" id="3075"/>
    <lineage>
        <taxon>Eukaryota</taxon>
        <taxon>Viridiplantae</taxon>
        <taxon>Chlorophyta</taxon>
        <taxon>core chlorophytes</taxon>
        <taxon>Trebouxiophyceae</taxon>
        <taxon>Chlorellales</taxon>
        <taxon>Chlorellaceae</taxon>
        <taxon>Auxenochlorella</taxon>
    </lineage>
</organism>
<name>A0A1D2A168_AUXPR</name>
<proteinExistence type="inferred from homology"/>
<evidence type="ECO:0000256" key="1">
    <source>
        <dbReference type="ARBA" id="ARBA00022741"/>
    </source>
</evidence>
<keyword evidence="1" id="KW-0547">Nucleotide-binding</keyword>